<proteinExistence type="predicted"/>
<reference evidence="2 3" key="1">
    <citation type="submission" date="2024-09" db="EMBL/GenBank/DDBJ databases">
        <authorList>
            <consortium name="All-Russian atlas of soil microorganisms"/>
            <consortium name="as a basis for the search for new antimicrobial producers and enzymes with unique properties"/>
            <person name="Sokolova E.A."/>
            <person name="Voronina E.N."/>
        </authorList>
    </citation>
    <scope>NUCLEOTIDE SEQUENCE [LARGE SCALE GENOMIC DNA]</scope>
    <source>
        <strain evidence="2 3">AF-22b-331.1</strain>
    </source>
</reference>
<dbReference type="RefSeq" id="WP_394163504.1">
    <property type="nucleotide sequence ID" value="NZ_JBHGCJ010000007.1"/>
</dbReference>
<keyword evidence="3" id="KW-1185">Reference proteome</keyword>
<gene>
    <name evidence="2" type="ORF">ACEU0G_003730</name>
</gene>
<comment type="caution">
    <text evidence="2">The sequence shown here is derived from an EMBL/GenBank/DDBJ whole genome shotgun (WGS) entry which is preliminary data.</text>
</comment>
<dbReference type="Proteomes" id="UP001605261">
    <property type="component" value="Unassembled WGS sequence"/>
</dbReference>
<evidence type="ECO:0000313" key="3">
    <source>
        <dbReference type="Proteomes" id="UP001605261"/>
    </source>
</evidence>
<feature type="compositionally biased region" description="Polar residues" evidence="1">
    <location>
        <begin position="9"/>
        <end position="29"/>
    </location>
</feature>
<protein>
    <submittedName>
        <fullName evidence="2">Uncharacterized protein</fullName>
    </submittedName>
</protein>
<dbReference type="EMBL" id="JBHGCJ010000007">
    <property type="protein sequence ID" value="MFG6109712.1"/>
    <property type="molecule type" value="Genomic_DNA"/>
</dbReference>
<feature type="compositionally biased region" description="Basic and acidic residues" evidence="1">
    <location>
        <begin position="30"/>
        <end position="52"/>
    </location>
</feature>
<organism evidence="2 3">
    <name type="scientific">Stenotrophomonas nematodicola</name>
    <dbReference type="NCBI Taxonomy" id="2656746"/>
    <lineage>
        <taxon>Bacteria</taxon>
        <taxon>Pseudomonadati</taxon>
        <taxon>Pseudomonadota</taxon>
        <taxon>Gammaproteobacteria</taxon>
        <taxon>Lysobacterales</taxon>
        <taxon>Lysobacteraceae</taxon>
        <taxon>Stenotrophomonas</taxon>
    </lineage>
</organism>
<sequence length="52" mass="5629">MSDMKRTPTQDQKANASTHSAGQKQQQQDAGRKNAPGKDAKAKDAGSHKQHK</sequence>
<evidence type="ECO:0000313" key="2">
    <source>
        <dbReference type="EMBL" id="MFG6109712.1"/>
    </source>
</evidence>
<evidence type="ECO:0000256" key="1">
    <source>
        <dbReference type="SAM" id="MobiDB-lite"/>
    </source>
</evidence>
<feature type="region of interest" description="Disordered" evidence="1">
    <location>
        <begin position="1"/>
        <end position="52"/>
    </location>
</feature>
<name>A0ABW7CXP6_9GAMM</name>
<accession>A0ABW7CXP6</accession>